<reference evidence="2 4" key="1">
    <citation type="journal article" date="2011" name="Nature">
        <title>The Medicago genome provides insight into the evolution of rhizobial symbioses.</title>
        <authorList>
            <person name="Young N.D."/>
            <person name="Debelle F."/>
            <person name="Oldroyd G.E."/>
            <person name="Geurts R."/>
            <person name="Cannon S.B."/>
            <person name="Udvardi M.K."/>
            <person name="Benedito V.A."/>
            <person name="Mayer K.F."/>
            <person name="Gouzy J."/>
            <person name="Schoof H."/>
            <person name="Van de Peer Y."/>
            <person name="Proost S."/>
            <person name="Cook D.R."/>
            <person name="Meyers B.C."/>
            <person name="Spannagl M."/>
            <person name="Cheung F."/>
            <person name="De Mita S."/>
            <person name="Krishnakumar V."/>
            <person name="Gundlach H."/>
            <person name="Zhou S."/>
            <person name="Mudge J."/>
            <person name="Bharti A.K."/>
            <person name="Murray J.D."/>
            <person name="Naoumkina M.A."/>
            <person name="Rosen B."/>
            <person name="Silverstein K.A."/>
            <person name="Tang H."/>
            <person name="Rombauts S."/>
            <person name="Zhao P.X."/>
            <person name="Zhou P."/>
            <person name="Barbe V."/>
            <person name="Bardou P."/>
            <person name="Bechner M."/>
            <person name="Bellec A."/>
            <person name="Berger A."/>
            <person name="Berges H."/>
            <person name="Bidwell S."/>
            <person name="Bisseling T."/>
            <person name="Choisne N."/>
            <person name="Couloux A."/>
            <person name="Denny R."/>
            <person name="Deshpande S."/>
            <person name="Dai X."/>
            <person name="Doyle J.J."/>
            <person name="Dudez A.M."/>
            <person name="Farmer A.D."/>
            <person name="Fouteau S."/>
            <person name="Franken C."/>
            <person name="Gibelin C."/>
            <person name="Gish J."/>
            <person name="Goldstein S."/>
            <person name="Gonzalez A.J."/>
            <person name="Green P.J."/>
            <person name="Hallab A."/>
            <person name="Hartog M."/>
            <person name="Hua A."/>
            <person name="Humphray S.J."/>
            <person name="Jeong D.H."/>
            <person name="Jing Y."/>
            <person name="Jocker A."/>
            <person name="Kenton S.M."/>
            <person name="Kim D.J."/>
            <person name="Klee K."/>
            <person name="Lai H."/>
            <person name="Lang C."/>
            <person name="Lin S."/>
            <person name="Macmil S.L."/>
            <person name="Magdelenat G."/>
            <person name="Matthews L."/>
            <person name="McCorrison J."/>
            <person name="Monaghan E.L."/>
            <person name="Mun J.H."/>
            <person name="Najar F.Z."/>
            <person name="Nicholson C."/>
            <person name="Noirot C."/>
            <person name="O'Bleness M."/>
            <person name="Paule C.R."/>
            <person name="Poulain J."/>
            <person name="Prion F."/>
            <person name="Qin B."/>
            <person name="Qu C."/>
            <person name="Retzel E.F."/>
            <person name="Riddle C."/>
            <person name="Sallet E."/>
            <person name="Samain S."/>
            <person name="Samson N."/>
            <person name="Sanders I."/>
            <person name="Saurat O."/>
            <person name="Scarpelli C."/>
            <person name="Schiex T."/>
            <person name="Segurens B."/>
            <person name="Severin A.J."/>
            <person name="Sherrier D.J."/>
            <person name="Shi R."/>
            <person name="Sims S."/>
            <person name="Singer S.R."/>
            <person name="Sinharoy S."/>
            <person name="Sterck L."/>
            <person name="Viollet A."/>
            <person name="Wang B.B."/>
            <person name="Wang K."/>
            <person name="Wang M."/>
            <person name="Wang X."/>
            <person name="Warfsmann J."/>
            <person name="Weissenbach J."/>
            <person name="White D.D."/>
            <person name="White J.D."/>
            <person name="Wiley G.B."/>
            <person name="Wincker P."/>
            <person name="Xing Y."/>
            <person name="Yang L."/>
            <person name="Yao Z."/>
            <person name="Ying F."/>
            <person name="Zhai J."/>
            <person name="Zhou L."/>
            <person name="Zuber A."/>
            <person name="Denarie J."/>
            <person name="Dixon R.A."/>
            <person name="May G.D."/>
            <person name="Schwartz D.C."/>
            <person name="Rogers J."/>
            <person name="Quetier F."/>
            <person name="Town C.D."/>
            <person name="Roe B.A."/>
        </authorList>
    </citation>
    <scope>NUCLEOTIDE SEQUENCE [LARGE SCALE GENOMIC DNA]</scope>
    <source>
        <strain evidence="2">A17</strain>
        <strain evidence="3 4">cv. Jemalong A17</strain>
    </source>
</reference>
<protein>
    <submittedName>
        <fullName evidence="2">Survival motor neuron protein</fullName>
    </submittedName>
</protein>
<accession>A0A072UEZ9</accession>
<dbReference type="PANTHER" id="PTHR39267">
    <property type="entry name" value="SURVIVAL MOTOR NEURON-LIKE PROTEIN 1"/>
    <property type="match status" value="1"/>
</dbReference>
<dbReference type="InterPro" id="IPR049481">
    <property type="entry name" value="SMN_G2-BD"/>
</dbReference>
<reference evidence="2 4" key="2">
    <citation type="journal article" date="2014" name="BMC Genomics">
        <title>An improved genome release (version Mt4.0) for the model legume Medicago truncatula.</title>
        <authorList>
            <person name="Tang H."/>
            <person name="Krishnakumar V."/>
            <person name="Bidwell S."/>
            <person name="Rosen B."/>
            <person name="Chan A."/>
            <person name="Zhou S."/>
            <person name="Gentzbittel L."/>
            <person name="Childs K.L."/>
            <person name="Yandell M."/>
            <person name="Gundlach H."/>
            <person name="Mayer K.F."/>
            <person name="Schwartz D.C."/>
            <person name="Town C.D."/>
        </authorList>
    </citation>
    <scope>GENOME REANNOTATION</scope>
    <source>
        <strain evidence="2">A17</strain>
        <strain evidence="3 4">cv. Jemalong A17</strain>
    </source>
</reference>
<evidence type="ECO:0000313" key="4">
    <source>
        <dbReference type="Proteomes" id="UP000002051"/>
    </source>
</evidence>
<feature type="domain" description="Survival Motor Neuron Gemin2-binding" evidence="1">
    <location>
        <begin position="1"/>
        <end position="28"/>
    </location>
</feature>
<dbReference type="PANTHER" id="PTHR39267:SF1">
    <property type="entry name" value="SURVIVAL MOTOR NEURON PROTEIN"/>
    <property type="match status" value="1"/>
</dbReference>
<sequence length="288" mass="31530">MGKDGDLWDDSALINAFDNAISSYKQKMHNTAKNKQESEPIIEENVEISTTSRVVEEKIDVPDIDSKLEENHKPCLDSTIGQETQNAHNGYSYEQGFDDYNKLVAEYYELEEKRLKIWEQINQYGGWNQQYAATGPNSGVTYSDGQYYSMSAQQVSDPNVVCSCCPCFSQCAVDSCASVPGCSVGGSGVGKACNDCTVEKGNKVSIPCGDGKMHEMAMGAAERALSTIRTTISGDLNVNEDKKKENSEPEQTGDSATDLTAVLNAWYSAGFHTGKYLAEQSIGNRRQI</sequence>
<keyword evidence="4" id="KW-1185">Reference proteome</keyword>
<dbReference type="AlphaFoldDB" id="A0A072UEZ9"/>
<dbReference type="STRING" id="3880.A0A072UEZ9"/>
<evidence type="ECO:0000313" key="2">
    <source>
        <dbReference type="EMBL" id="KEH27693.1"/>
    </source>
</evidence>
<dbReference type="Pfam" id="PF20636">
    <property type="entry name" value="SMN_G2-BD"/>
    <property type="match status" value="1"/>
</dbReference>
<dbReference type="HOGENOM" id="CLU_047190_0_0_1"/>
<proteinExistence type="predicted"/>
<gene>
    <name evidence="3" type="primary">11433983</name>
    <name evidence="2" type="ordered locus">MTR_5g029310</name>
</gene>
<organism evidence="2 4">
    <name type="scientific">Medicago truncatula</name>
    <name type="common">Barrel medic</name>
    <name type="synonym">Medicago tribuloides</name>
    <dbReference type="NCBI Taxonomy" id="3880"/>
    <lineage>
        <taxon>Eukaryota</taxon>
        <taxon>Viridiplantae</taxon>
        <taxon>Streptophyta</taxon>
        <taxon>Embryophyta</taxon>
        <taxon>Tracheophyta</taxon>
        <taxon>Spermatophyta</taxon>
        <taxon>Magnoliopsida</taxon>
        <taxon>eudicotyledons</taxon>
        <taxon>Gunneridae</taxon>
        <taxon>Pentapetalae</taxon>
        <taxon>rosids</taxon>
        <taxon>fabids</taxon>
        <taxon>Fabales</taxon>
        <taxon>Fabaceae</taxon>
        <taxon>Papilionoideae</taxon>
        <taxon>50 kb inversion clade</taxon>
        <taxon>NPAAA clade</taxon>
        <taxon>Hologalegina</taxon>
        <taxon>IRL clade</taxon>
        <taxon>Trifolieae</taxon>
        <taxon>Medicago</taxon>
    </lineage>
</organism>
<dbReference type="CDD" id="cd22851">
    <property type="entry name" value="SMN_N"/>
    <property type="match status" value="1"/>
</dbReference>
<dbReference type="ExpressionAtlas" id="A0A072UEZ9">
    <property type="expression patterns" value="differential"/>
</dbReference>
<name>A0A072UEZ9_MEDTR</name>
<evidence type="ECO:0000313" key="3">
    <source>
        <dbReference type="EnsemblPlants" id="KEH27693"/>
    </source>
</evidence>
<dbReference type="OrthoDB" id="197400at2759"/>
<dbReference type="Proteomes" id="UP000002051">
    <property type="component" value="Chromosome 5"/>
</dbReference>
<reference evidence="3" key="3">
    <citation type="submission" date="2015-04" db="UniProtKB">
        <authorList>
            <consortium name="EnsemblPlants"/>
        </authorList>
    </citation>
    <scope>IDENTIFICATION</scope>
    <source>
        <strain evidence="3">cv. Jemalong A17</strain>
    </source>
</reference>
<evidence type="ECO:0000259" key="1">
    <source>
        <dbReference type="Pfam" id="PF20636"/>
    </source>
</evidence>
<dbReference type="EnsemblPlants" id="KEH27693">
    <property type="protein sequence ID" value="KEH27693"/>
    <property type="gene ID" value="MTR_5g029310"/>
</dbReference>
<dbReference type="EMBL" id="CM001221">
    <property type="protein sequence ID" value="KEH27693.1"/>
    <property type="molecule type" value="Genomic_DNA"/>
</dbReference>
<dbReference type="InterPro" id="IPR040424">
    <property type="entry name" value="Smn1"/>
</dbReference>